<dbReference type="GO" id="GO:0016020">
    <property type="term" value="C:membrane"/>
    <property type="evidence" value="ECO:0007669"/>
    <property type="project" value="InterPro"/>
</dbReference>
<dbReference type="PANTHER" id="PTHR34220">
    <property type="entry name" value="SENSOR HISTIDINE KINASE YPDA"/>
    <property type="match status" value="1"/>
</dbReference>
<dbReference type="InterPro" id="IPR035965">
    <property type="entry name" value="PAS-like_dom_sf"/>
</dbReference>
<dbReference type="InterPro" id="IPR036890">
    <property type="entry name" value="HATPase_C_sf"/>
</dbReference>
<protein>
    <recommendedName>
        <fullName evidence="1">PAC domain-containing protein</fullName>
    </recommendedName>
</protein>
<dbReference type="InterPro" id="IPR010559">
    <property type="entry name" value="Sig_transdc_His_kin_internal"/>
</dbReference>
<dbReference type="Proteomes" id="UP000191931">
    <property type="component" value="Unassembled WGS sequence"/>
</dbReference>
<gene>
    <name evidence="2" type="ORF">MTBBW1_2140006</name>
</gene>
<reference evidence="2 3" key="1">
    <citation type="submission" date="2017-03" db="EMBL/GenBank/DDBJ databases">
        <authorList>
            <person name="Afonso C.L."/>
            <person name="Miller P.J."/>
            <person name="Scott M.A."/>
            <person name="Spackman E."/>
            <person name="Goraichik I."/>
            <person name="Dimitrov K.M."/>
            <person name="Suarez D.L."/>
            <person name="Swayne D.E."/>
        </authorList>
    </citation>
    <scope>NUCLEOTIDE SEQUENCE [LARGE SCALE GENOMIC DNA]</scope>
    <source>
        <strain evidence="2">PRJEB14757</strain>
    </source>
</reference>
<dbReference type="PANTHER" id="PTHR34220:SF7">
    <property type="entry name" value="SENSOR HISTIDINE KINASE YPDA"/>
    <property type="match status" value="1"/>
</dbReference>
<evidence type="ECO:0000313" key="2">
    <source>
        <dbReference type="EMBL" id="SLM30211.1"/>
    </source>
</evidence>
<dbReference type="Gene3D" id="3.30.450.20">
    <property type="entry name" value="PAS domain"/>
    <property type="match status" value="1"/>
</dbReference>
<evidence type="ECO:0000313" key="3">
    <source>
        <dbReference type="Proteomes" id="UP000191931"/>
    </source>
</evidence>
<dbReference type="SUPFAM" id="SSF55874">
    <property type="entry name" value="ATPase domain of HSP90 chaperone/DNA topoisomerase II/histidine kinase"/>
    <property type="match status" value="1"/>
</dbReference>
<dbReference type="Gene3D" id="3.30.565.10">
    <property type="entry name" value="Histidine kinase-like ATPase, C-terminal domain"/>
    <property type="match status" value="1"/>
</dbReference>
<evidence type="ECO:0000259" key="1">
    <source>
        <dbReference type="PROSITE" id="PS50113"/>
    </source>
</evidence>
<dbReference type="InterPro" id="IPR050640">
    <property type="entry name" value="Bact_2-comp_sensor_kinase"/>
</dbReference>
<dbReference type="Pfam" id="PF06580">
    <property type="entry name" value="His_kinase"/>
    <property type="match status" value="1"/>
</dbReference>
<organism evidence="2 3">
    <name type="scientific">Desulfamplus magnetovallimortis</name>
    <dbReference type="NCBI Taxonomy" id="1246637"/>
    <lineage>
        <taxon>Bacteria</taxon>
        <taxon>Pseudomonadati</taxon>
        <taxon>Thermodesulfobacteriota</taxon>
        <taxon>Desulfobacteria</taxon>
        <taxon>Desulfobacterales</taxon>
        <taxon>Desulfobacteraceae</taxon>
        <taxon>Desulfamplus</taxon>
    </lineage>
</organism>
<sequence>MNASIFYDDPAQRASALNILDKEGKLINYEFRLKRFNGDIRYCLINARTFKDEIIVNFNDEYVYIQGVITDITEKRNFEETQFKIQQAEKLAMQARFQSLRHQLNPHFLFNSINTIDAMAKTKPKEIENLLQKLSIYLRHTIMEKINKRVVYPLKEEVEVVKAYIDIEKIRFEDILEINFDITEDAMNATAPDMVLQPLVENAIKYGMQTSKMPLKVLINANIKDDKLHIKVKNSGKWVEHDQNSGNIFYERGVGLQNLQERLNIIYGNNSAININKSDGWVAVNIEIKWNFILI</sequence>
<dbReference type="EMBL" id="FWEV01000129">
    <property type="protein sequence ID" value="SLM30211.1"/>
    <property type="molecule type" value="Genomic_DNA"/>
</dbReference>
<dbReference type="InterPro" id="IPR000700">
    <property type="entry name" value="PAS-assoc_C"/>
</dbReference>
<dbReference type="OrthoDB" id="2514702at2"/>
<dbReference type="STRING" id="1246637.MTBBW1_2140006"/>
<keyword evidence="3" id="KW-1185">Reference proteome</keyword>
<name>A0A1W1HCI1_9BACT</name>
<dbReference type="SUPFAM" id="SSF55785">
    <property type="entry name" value="PYP-like sensor domain (PAS domain)"/>
    <property type="match status" value="1"/>
</dbReference>
<dbReference type="PROSITE" id="PS50113">
    <property type="entry name" value="PAC"/>
    <property type="match status" value="1"/>
</dbReference>
<proteinExistence type="predicted"/>
<accession>A0A1W1HCI1</accession>
<dbReference type="AlphaFoldDB" id="A0A1W1HCI1"/>
<feature type="domain" description="PAC" evidence="1">
    <location>
        <begin position="27"/>
        <end position="84"/>
    </location>
</feature>
<dbReference type="GO" id="GO:0000155">
    <property type="term" value="F:phosphorelay sensor kinase activity"/>
    <property type="evidence" value="ECO:0007669"/>
    <property type="project" value="InterPro"/>
</dbReference>